<dbReference type="PANTHER" id="PTHR48036">
    <property type="entry name" value="SPLICING FACTOR (PAD-1), PUTATIVE (AFU_ORTHOLOGUE AFUA_1G15810)-RELATED"/>
    <property type="match status" value="1"/>
</dbReference>
<dbReference type="GO" id="GO:0006397">
    <property type="term" value="P:mRNA processing"/>
    <property type="evidence" value="ECO:0007669"/>
    <property type="project" value="InterPro"/>
</dbReference>
<dbReference type="EMBL" id="JAJJMB010004080">
    <property type="protein sequence ID" value="KAI3944037.1"/>
    <property type="molecule type" value="Genomic_DNA"/>
</dbReference>
<reference evidence="1" key="1">
    <citation type="submission" date="2022-04" db="EMBL/GenBank/DDBJ databases">
        <title>A functionally conserved STORR gene fusion in Papaver species that diverged 16.8 million years ago.</title>
        <authorList>
            <person name="Catania T."/>
        </authorList>
    </citation>
    <scope>NUCLEOTIDE SEQUENCE</scope>
    <source>
        <strain evidence="1">S-188037</strain>
    </source>
</reference>
<proteinExistence type="predicted"/>
<dbReference type="Gene3D" id="3.30.70.330">
    <property type="match status" value="1"/>
</dbReference>
<dbReference type="SUPFAM" id="SSF54928">
    <property type="entry name" value="RNA-binding domain, RBD"/>
    <property type="match status" value="1"/>
</dbReference>
<dbReference type="Proteomes" id="UP001202328">
    <property type="component" value="Unassembled WGS sequence"/>
</dbReference>
<name>A0AAD4XTT1_9MAGN</name>
<dbReference type="AlphaFoldDB" id="A0AAD4XTT1"/>
<dbReference type="InterPro" id="IPR006509">
    <property type="entry name" value="RBM39_SF"/>
</dbReference>
<evidence type="ECO:0000313" key="2">
    <source>
        <dbReference type="Proteomes" id="UP001202328"/>
    </source>
</evidence>
<gene>
    <name evidence="1" type="ORF">MKW98_015189</name>
</gene>
<organism evidence="1 2">
    <name type="scientific">Papaver atlanticum</name>
    <dbReference type="NCBI Taxonomy" id="357466"/>
    <lineage>
        <taxon>Eukaryota</taxon>
        <taxon>Viridiplantae</taxon>
        <taxon>Streptophyta</taxon>
        <taxon>Embryophyta</taxon>
        <taxon>Tracheophyta</taxon>
        <taxon>Spermatophyta</taxon>
        <taxon>Magnoliopsida</taxon>
        <taxon>Ranunculales</taxon>
        <taxon>Papaveraceae</taxon>
        <taxon>Papaveroideae</taxon>
        <taxon>Papaver</taxon>
    </lineage>
</organism>
<protein>
    <submittedName>
        <fullName evidence="1">Uncharacterized protein</fullName>
    </submittedName>
</protein>
<accession>A0AAD4XTT1</accession>
<comment type="caution">
    <text evidence="1">The sequence shown here is derived from an EMBL/GenBank/DDBJ whole genome shotgun (WGS) entry which is preliminary data.</text>
</comment>
<dbReference type="InterPro" id="IPR012677">
    <property type="entry name" value="Nucleotide-bd_a/b_plait_sf"/>
</dbReference>
<dbReference type="GO" id="GO:0003723">
    <property type="term" value="F:RNA binding"/>
    <property type="evidence" value="ECO:0007669"/>
    <property type="project" value="InterPro"/>
</dbReference>
<keyword evidence="2" id="KW-1185">Reference proteome</keyword>
<evidence type="ECO:0000313" key="1">
    <source>
        <dbReference type="EMBL" id="KAI3944037.1"/>
    </source>
</evidence>
<dbReference type="GO" id="GO:0005634">
    <property type="term" value="C:nucleus"/>
    <property type="evidence" value="ECO:0007669"/>
    <property type="project" value="InterPro"/>
</dbReference>
<dbReference type="InterPro" id="IPR035979">
    <property type="entry name" value="RBD_domain_sf"/>
</dbReference>
<sequence length="119" mass="12835">MEFPSLSVLGVAPAVNPLVAALGQVSIPALPGLPGSTISTEPDFDLDIKDDVQDEVSKFGTIKHIFVDKNSAGHVYLRFETTTLAISVHRDGDMPVLEAACTDNSWEVSAVYKFLCQRT</sequence>